<dbReference type="InterPro" id="IPR032871">
    <property type="entry name" value="AHH_dom_containing"/>
</dbReference>
<dbReference type="RefSeq" id="WP_029835630.1">
    <property type="nucleotide sequence ID" value="NZ_CP040101.1"/>
</dbReference>
<organism evidence="1">
    <name type="scientific">Vibrio parahaemolyticus</name>
    <dbReference type="NCBI Taxonomy" id="670"/>
    <lineage>
        <taxon>Bacteria</taxon>
        <taxon>Pseudomonadati</taxon>
        <taxon>Pseudomonadota</taxon>
        <taxon>Gammaproteobacteria</taxon>
        <taxon>Vibrionales</taxon>
        <taxon>Vibrionaceae</taxon>
        <taxon>Vibrio</taxon>
    </lineage>
</organism>
<name>A0A7M1WCV6_VIBPH</name>
<sequence>MSILNNQEADESDFVDGMIEKKGYRKRWVNNVKKLPSHPYNNGIHMDTHHLISAEAVKLSELGENLVSKGYDINQLSNLVGFPATLPGACQLHCQLHRGDHTFSRPREEPYHRYISGELRRPAIRKKIKECYGKTKATENESEIHKLLDPISRKVLKKINKIERGQFFSLPLTKISHYFISGGPGCACQFDIINAEATPDNYCNSDRLHYQLGERDGKDKRYQTSSSPWNTKTITFQSTRWIPKVGQ</sequence>
<reference evidence="1" key="1">
    <citation type="submission" date="2020-08" db="EMBL/GenBank/DDBJ databases">
        <title>Genetic structure, function and evolution of capsule biosynthesis loci in Vibrio parahaemolyticus.</title>
        <authorList>
            <person name="Li L."/>
            <person name="Bian S."/>
        </authorList>
    </citation>
    <scope>NUCLEOTIDE SEQUENCE</scope>
    <source>
        <strain evidence="1">VP388</strain>
    </source>
</reference>
<evidence type="ECO:0000313" key="1">
    <source>
        <dbReference type="EMBL" id="QOS24897.1"/>
    </source>
</evidence>
<proteinExistence type="predicted"/>
<dbReference type="Pfam" id="PF14412">
    <property type="entry name" value="AHH"/>
    <property type="match status" value="1"/>
</dbReference>
<protein>
    <submittedName>
        <fullName evidence="1">Uncharacterized protein</fullName>
    </submittedName>
</protein>
<dbReference type="EMBL" id="MT898280">
    <property type="protein sequence ID" value="QOS24897.1"/>
    <property type="molecule type" value="Genomic_DNA"/>
</dbReference>
<gene>
    <name evidence="1" type="ORF">VP388_00028</name>
</gene>
<accession>A0A7M1WCV6</accession>
<dbReference type="AlphaFoldDB" id="A0A7M1WCV6"/>